<evidence type="ECO:0000256" key="6">
    <source>
        <dbReference type="ARBA" id="ARBA00032162"/>
    </source>
</evidence>
<evidence type="ECO:0000256" key="7">
    <source>
        <dbReference type="ARBA" id="ARBA00032272"/>
    </source>
</evidence>
<protein>
    <recommendedName>
        <fullName evidence="4">GDP-mannose pyrophosphatase</fullName>
    </recommendedName>
    <alternativeName>
        <fullName evidence="6">GDP-mannose hydrolase</fullName>
    </alternativeName>
    <alternativeName>
        <fullName evidence="7">GDPMK</fullName>
    </alternativeName>
</protein>
<evidence type="ECO:0000256" key="4">
    <source>
        <dbReference type="ARBA" id="ARBA00016377"/>
    </source>
</evidence>
<sequence length="223" mass="25196">MAENLTDSHKYNLWKNRLTANGLDIHRVDELYTRHNGHGEVLFSLLYTDATTPEGNKIPPICFLKGEVVSVLVCFIDVVSREKYLLLVQQRRICDGSMTYEHPAGMLDSESDAASVAAREVFEETGIAVEKSQLISVNSAPFYPSTGTSDEAMYMFYCELELTSEAIQSYHDTVQGLLSDHEYIKTFVVPFEEGHKLITNVNGILLDYLYLKSVGDWELLKKL</sequence>
<feature type="domain" description="Nudix hydrolase" evidence="8">
    <location>
        <begin position="69"/>
        <end position="211"/>
    </location>
</feature>
<dbReference type="GO" id="GO:0080041">
    <property type="term" value="F:ADP-ribose pyrophosphohydrolase activity"/>
    <property type="evidence" value="ECO:0007669"/>
    <property type="project" value="TreeGrafter"/>
</dbReference>
<dbReference type="PANTHER" id="PTHR11839:SF18">
    <property type="entry name" value="NUDIX HYDROLASE DOMAIN-CONTAINING PROTEIN"/>
    <property type="match status" value="1"/>
</dbReference>
<keyword evidence="5" id="KW-0378">Hydrolase</keyword>
<comment type="similarity">
    <text evidence="3">Belongs to the Nudix hydrolase family. NudK subfamily.</text>
</comment>
<dbReference type="SUPFAM" id="SSF55811">
    <property type="entry name" value="Nudix"/>
    <property type="match status" value="1"/>
</dbReference>
<name>A0A1G7V1P6_9BACT</name>
<gene>
    <name evidence="9" type="ORF">SAMN04487996_119182</name>
</gene>
<dbReference type="STRING" id="659014.SAMN04487996_119182"/>
<dbReference type="GO" id="GO:0019693">
    <property type="term" value="P:ribose phosphate metabolic process"/>
    <property type="evidence" value="ECO:0007669"/>
    <property type="project" value="TreeGrafter"/>
</dbReference>
<dbReference type="CDD" id="cd03424">
    <property type="entry name" value="NUDIX_ADPRase_Nudt5_UGPPase_Nudt14"/>
    <property type="match status" value="1"/>
</dbReference>
<proteinExistence type="inferred from homology"/>
<dbReference type="Proteomes" id="UP000198748">
    <property type="component" value="Unassembled WGS sequence"/>
</dbReference>
<dbReference type="OrthoDB" id="940018at2"/>
<dbReference type="InterPro" id="IPR000086">
    <property type="entry name" value="NUDIX_hydrolase_dom"/>
</dbReference>
<dbReference type="InterPro" id="IPR015797">
    <property type="entry name" value="NUDIX_hydrolase-like_dom_sf"/>
</dbReference>
<dbReference type="GO" id="GO:0006753">
    <property type="term" value="P:nucleoside phosphate metabolic process"/>
    <property type="evidence" value="ECO:0007669"/>
    <property type="project" value="TreeGrafter"/>
</dbReference>
<evidence type="ECO:0000259" key="8">
    <source>
        <dbReference type="PROSITE" id="PS51462"/>
    </source>
</evidence>
<evidence type="ECO:0000256" key="3">
    <source>
        <dbReference type="ARBA" id="ARBA00007275"/>
    </source>
</evidence>
<keyword evidence="10" id="KW-1185">Reference proteome</keyword>
<organism evidence="9 10">
    <name type="scientific">Dyadobacter soli</name>
    <dbReference type="NCBI Taxonomy" id="659014"/>
    <lineage>
        <taxon>Bacteria</taxon>
        <taxon>Pseudomonadati</taxon>
        <taxon>Bacteroidota</taxon>
        <taxon>Cytophagia</taxon>
        <taxon>Cytophagales</taxon>
        <taxon>Spirosomataceae</taxon>
        <taxon>Dyadobacter</taxon>
    </lineage>
</organism>
<evidence type="ECO:0000256" key="1">
    <source>
        <dbReference type="ARBA" id="ARBA00000847"/>
    </source>
</evidence>
<reference evidence="10" key="1">
    <citation type="submission" date="2016-10" db="EMBL/GenBank/DDBJ databases">
        <authorList>
            <person name="Varghese N."/>
            <person name="Submissions S."/>
        </authorList>
    </citation>
    <scope>NUCLEOTIDE SEQUENCE [LARGE SCALE GENOMIC DNA]</scope>
    <source>
        <strain evidence="10">DSM 25329</strain>
    </source>
</reference>
<dbReference type="EMBL" id="FNAN01000019">
    <property type="protein sequence ID" value="SDG53703.1"/>
    <property type="molecule type" value="Genomic_DNA"/>
</dbReference>
<dbReference type="AlphaFoldDB" id="A0A1G7V1P6"/>
<dbReference type="RefSeq" id="WP_090156365.1">
    <property type="nucleotide sequence ID" value="NZ_FNAN01000019.1"/>
</dbReference>
<dbReference type="PANTHER" id="PTHR11839">
    <property type="entry name" value="UDP/ADP-SUGAR PYROPHOSPHATASE"/>
    <property type="match status" value="1"/>
</dbReference>
<evidence type="ECO:0000256" key="2">
    <source>
        <dbReference type="ARBA" id="ARBA00001946"/>
    </source>
</evidence>
<evidence type="ECO:0000256" key="5">
    <source>
        <dbReference type="ARBA" id="ARBA00022801"/>
    </source>
</evidence>
<dbReference type="Pfam" id="PF00293">
    <property type="entry name" value="NUDIX"/>
    <property type="match status" value="1"/>
</dbReference>
<evidence type="ECO:0000313" key="9">
    <source>
        <dbReference type="EMBL" id="SDG53703.1"/>
    </source>
</evidence>
<accession>A0A1G7V1P6</accession>
<dbReference type="PROSITE" id="PS51462">
    <property type="entry name" value="NUDIX"/>
    <property type="match status" value="1"/>
</dbReference>
<comment type="catalytic activity">
    <reaction evidence="1">
        <text>GDP-alpha-D-mannose + H2O = alpha-D-mannose 1-phosphate + GMP + 2 H(+)</text>
        <dbReference type="Rhea" id="RHEA:27978"/>
        <dbReference type="ChEBI" id="CHEBI:15377"/>
        <dbReference type="ChEBI" id="CHEBI:15378"/>
        <dbReference type="ChEBI" id="CHEBI:57527"/>
        <dbReference type="ChEBI" id="CHEBI:58115"/>
        <dbReference type="ChEBI" id="CHEBI:58409"/>
    </reaction>
</comment>
<comment type="cofactor">
    <cofactor evidence="2">
        <name>Mg(2+)</name>
        <dbReference type="ChEBI" id="CHEBI:18420"/>
    </cofactor>
</comment>
<dbReference type="Gene3D" id="3.90.79.10">
    <property type="entry name" value="Nucleoside Triphosphate Pyrophosphohydrolase"/>
    <property type="match status" value="1"/>
</dbReference>
<dbReference type="GO" id="GO:0080042">
    <property type="term" value="F:ADP-glucose pyrophosphohydrolase activity"/>
    <property type="evidence" value="ECO:0007669"/>
    <property type="project" value="TreeGrafter"/>
</dbReference>
<evidence type="ECO:0000313" key="10">
    <source>
        <dbReference type="Proteomes" id="UP000198748"/>
    </source>
</evidence>